<accession>A0A8H9M2Q6</accession>
<feature type="domain" description="DNA methylase adenine-specific" evidence="4">
    <location>
        <begin position="267"/>
        <end position="370"/>
    </location>
</feature>
<keyword evidence="6" id="KW-1185">Reference proteome</keyword>
<gene>
    <name evidence="5" type="ORF">GCM10017566_01700</name>
</gene>
<dbReference type="GO" id="GO:0008170">
    <property type="term" value="F:N-methyltransferase activity"/>
    <property type="evidence" value="ECO:0007669"/>
    <property type="project" value="InterPro"/>
</dbReference>
<proteinExistence type="predicted"/>
<dbReference type="PROSITE" id="PS00092">
    <property type="entry name" value="N6_MTASE"/>
    <property type="match status" value="1"/>
</dbReference>
<organism evidence="5 6">
    <name type="scientific">Amycolatopsis bartoniae</name>
    <dbReference type="NCBI Taxonomy" id="941986"/>
    <lineage>
        <taxon>Bacteria</taxon>
        <taxon>Bacillati</taxon>
        <taxon>Actinomycetota</taxon>
        <taxon>Actinomycetes</taxon>
        <taxon>Pseudonocardiales</taxon>
        <taxon>Pseudonocardiaceae</taxon>
        <taxon>Amycolatopsis</taxon>
    </lineage>
</organism>
<protein>
    <submittedName>
        <fullName evidence="5">BseRI endonuclease</fullName>
    </submittedName>
</protein>
<keyword evidence="5" id="KW-0255">Endonuclease</keyword>
<dbReference type="InterPro" id="IPR050953">
    <property type="entry name" value="N4_N6_ade-DNA_methylase"/>
</dbReference>
<keyword evidence="3" id="KW-0680">Restriction system</keyword>
<sequence length="977" mass="109825">MLLTANFGLTDQDLDVDLETAVGDGRRIDIELGCVVIEVKRSLARPGTVKNAVQQLAGYVRTRTERSGQHYLGVLTDGAQWRAYHLSGGHLVEITRHTISATRPNAMALFFWLEGVLATGRGVTPTPSEIGRRLGAESSAHAVDRAALAALYAEHAETPTVALKRQLWAQLLRSALGTQFIDDDDLFIEHTLLMNTADVIAHLVAGLDVLDLEPATILSGQRFDRAQILGVVEPDFFDWTIEVPGGSPFIRSLARRVARFDWSEVEHDVLKVLYESIIGRDTRKRMGEYYTPDWLAERIVETCVRHPLSQRVLDPACGSGTFLFHAVRRYLDAAERDGTPLAAALTSLSSHVIGIDLHPVAVALARVTYLLAIGHERLIRSDRGAVTVPVYLGDSMQWRERLDLFTEEHLKISAGYGESLYEDILRFPEKLLTDAAHFDRLVSGLAGLAAKPRDPGTLPSLTALFRRLAVAPEDRPMITETFAVMCRLHDEDRNHIWNYYIRNLVRPVWLAMPDNRVDVLIGNPPWLSYRNMPPEMQVLFQQLSKERGLWHSKQVATHQDLSALFVARTVQQYLNVHGTFGFVLPNAALDRDYFDGFRSGWYEDIVEPTAVAFSKPWDLRRLRPHFFPRGSCVVFGRRAGYSSRKPLPRTAQCWSGVLPKNEGSWRAVSSHITRTDARLVGGHEETERSPYADQFAEGATIVPRVLFMVETDSAGPLGLGGGRQAVRSGASSYEKRPWRDLRRLEGVVEVEFVRPVLLGENIVPFRVLSAREAILPIIGDSLADGTDSRIDYYPGLAEWWEHAVATWEKYRTSDRLTLTERLNFRRGLTNQLPTAQFRVVYGKAGMHVAAALVDDGYSIIDHKLYWGSVATREEGLYLCTIINSPAITELVRPFMSYGKDERDIDKHLWRLPIPRYDAKDAVHQRLVQIGIELTDEIASLSMVDAGFVALRRRVREFLSRHATASEIDQLVRSLIET</sequence>
<comment type="caution">
    <text evidence="5">The sequence shown here is derived from an EMBL/GenBank/DDBJ whole genome shotgun (WGS) entry which is preliminary data.</text>
</comment>
<keyword evidence="1" id="KW-0489">Methyltransferase</keyword>
<dbReference type="Gene3D" id="3.40.50.150">
    <property type="entry name" value="Vaccinia Virus protein VP39"/>
    <property type="match status" value="1"/>
</dbReference>
<dbReference type="InterPro" id="IPR002052">
    <property type="entry name" value="DNA_methylase_N6_adenine_CS"/>
</dbReference>
<dbReference type="GO" id="GO:0009007">
    <property type="term" value="F:site-specific DNA-methyltransferase (adenine-specific) activity"/>
    <property type="evidence" value="ECO:0007669"/>
    <property type="project" value="UniProtKB-EC"/>
</dbReference>
<dbReference type="GO" id="GO:0003677">
    <property type="term" value="F:DNA binding"/>
    <property type="evidence" value="ECO:0007669"/>
    <property type="project" value="InterPro"/>
</dbReference>
<keyword evidence="5" id="KW-0540">Nuclease</keyword>
<evidence type="ECO:0000256" key="1">
    <source>
        <dbReference type="ARBA" id="ARBA00022603"/>
    </source>
</evidence>
<evidence type="ECO:0000313" key="6">
    <source>
        <dbReference type="Proteomes" id="UP000658656"/>
    </source>
</evidence>
<keyword evidence="5" id="KW-0378">Hydrolase</keyword>
<evidence type="ECO:0000256" key="3">
    <source>
        <dbReference type="ARBA" id="ARBA00022747"/>
    </source>
</evidence>
<dbReference type="GO" id="GO:0032259">
    <property type="term" value="P:methylation"/>
    <property type="evidence" value="ECO:0007669"/>
    <property type="project" value="UniProtKB-KW"/>
</dbReference>
<dbReference type="GO" id="GO:0009307">
    <property type="term" value="P:DNA restriction-modification system"/>
    <property type="evidence" value="ECO:0007669"/>
    <property type="project" value="UniProtKB-KW"/>
</dbReference>
<dbReference type="PANTHER" id="PTHR33841:SF4">
    <property type="entry name" value="RESTRICTION MODIFICATION SYSTEM DNA SPECIFICITY DOMAIN"/>
    <property type="match status" value="1"/>
</dbReference>
<dbReference type="InterPro" id="IPR003356">
    <property type="entry name" value="DNA_methylase_A-5"/>
</dbReference>
<reference evidence="5" key="1">
    <citation type="journal article" date="2014" name="Int. J. Syst. Evol. Microbiol.">
        <title>Complete genome sequence of Corynebacterium casei LMG S-19264T (=DSM 44701T), isolated from a smear-ripened cheese.</title>
        <authorList>
            <consortium name="US DOE Joint Genome Institute (JGI-PGF)"/>
            <person name="Walter F."/>
            <person name="Albersmeier A."/>
            <person name="Kalinowski J."/>
            <person name="Ruckert C."/>
        </authorList>
    </citation>
    <scope>NUCLEOTIDE SEQUENCE</scope>
    <source>
        <strain evidence="5">CGMCC 4.7679</strain>
    </source>
</reference>
<dbReference type="PRINTS" id="PR00507">
    <property type="entry name" value="N12N6MTFRASE"/>
</dbReference>
<keyword evidence="2" id="KW-0808">Transferase</keyword>
<name>A0A8H9M2Q6_9PSEU</name>
<evidence type="ECO:0000259" key="4">
    <source>
        <dbReference type="Pfam" id="PF02384"/>
    </source>
</evidence>
<evidence type="ECO:0000313" key="5">
    <source>
        <dbReference type="EMBL" id="GHF32774.1"/>
    </source>
</evidence>
<dbReference type="AlphaFoldDB" id="A0A8H9M2Q6"/>
<dbReference type="InterPro" id="IPR029063">
    <property type="entry name" value="SAM-dependent_MTases_sf"/>
</dbReference>
<dbReference type="Proteomes" id="UP000658656">
    <property type="component" value="Unassembled WGS sequence"/>
</dbReference>
<dbReference type="GO" id="GO:0004519">
    <property type="term" value="F:endonuclease activity"/>
    <property type="evidence" value="ECO:0007669"/>
    <property type="project" value="UniProtKB-KW"/>
</dbReference>
<dbReference type="SUPFAM" id="SSF53335">
    <property type="entry name" value="S-adenosyl-L-methionine-dependent methyltransferases"/>
    <property type="match status" value="1"/>
</dbReference>
<dbReference type="PANTHER" id="PTHR33841">
    <property type="entry name" value="DNA METHYLTRANSFERASE YEEA-RELATED"/>
    <property type="match status" value="1"/>
</dbReference>
<dbReference type="Pfam" id="PF02384">
    <property type="entry name" value="N6_Mtase"/>
    <property type="match status" value="1"/>
</dbReference>
<evidence type="ECO:0000256" key="2">
    <source>
        <dbReference type="ARBA" id="ARBA00022679"/>
    </source>
</evidence>
<reference evidence="5" key="2">
    <citation type="submission" date="2020-09" db="EMBL/GenBank/DDBJ databases">
        <authorList>
            <person name="Sun Q."/>
            <person name="Zhou Y."/>
        </authorList>
    </citation>
    <scope>NUCLEOTIDE SEQUENCE</scope>
    <source>
        <strain evidence="5">CGMCC 4.7679</strain>
    </source>
</reference>
<dbReference type="EMBL" id="BNAV01000001">
    <property type="protein sequence ID" value="GHF32774.1"/>
    <property type="molecule type" value="Genomic_DNA"/>
</dbReference>